<dbReference type="HOGENOM" id="CLU_1460241_0_0_3"/>
<feature type="coiled-coil region" evidence="1">
    <location>
        <begin position="99"/>
        <end position="126"/>
    </location>
</feature>
<evidence type="ECO:0000313" key="2">
    <source>
        <dbReference type="EMBL" id="ABB56043.1"/>
    </source>
</evidence>
<gene>
    <name evidence="2" type="ordered locus">Synpcc7942_0011</name>
</gene>
<dbReference type="EMBL" id="CP000100">
    <property type="protein sequence ID" value="ABB56043.1"/>
    <property type="molecule type" value="Genomic_DNA"/>
</dbReference>
<evidence type="ECO:0000256" key="1">
    <source>
        <dbReference type="SAM" id="Coils"/>
    </source>
</evidence>
<proteinExistence type="predicted"/>
<organism evidence="2 3">
    <name type="scientific">Synechococcus elongatus (strain ATCC 33912 / PCC 7942 / FACHB-805)</name>
    <name type="common">Anacystis nidulans R2</name>
    <dbReference type="NCBI Taxonomy" id="1140"/>
    <lineage>
        <taxon>Bacteria</taxon>
        <taxon>Bacillati</taxon>
        <taxon>Cyanobacteriota</taxon>
        <taxon>Cyanophyceae</taxon>
        <taxon>Synechococcales</taxon>
        <taxon>Synechococcaceae</taxon>
        <taxon>Synechococcus</taxon>
    </lineage>
</organism>
<accession>Q31SC6</accession>
<dbReference type="Proteomes" id="UP000889800">
    <property type="component" value="Chromosome"/>
</dbReference>
<sequence>MSRFPEPPPEQLYAELQRLQEELLLRDQLIQQLSHQLYTELDRQVAPATASEAADAIAVESIPISSDQPPVDLQQNYLQLKARNQQLEHQLLQLPQVYQRKFEERLQPLQARLQFLEAENQRLQAQLMDELPLLPEAPTHQPVQLPLRTYVPDYSALQ</sequence>
<evidence type="ECO:0000313" key="3">
    <source>
        <dbReference type="Proteomes" id="UP000889800"/>
    </source>
</evidence>
<dbReference type="KEGG" id="syf:Synpcc7942_0011"/>
<reference evidence="3" key="1">
    <citation type="submission" date="2005-08" db="EMBL/GenBank/DDBJ databases">
        <title>Complete sequence of chromosome 1 of Synechococcus elongatus PCC 7942.</title>
        <authorList>
            <consortium name="US DOE Joint Genome Institute"/>
            <person name="Copeland A."/>
            <person name="Lucas S."/>
            <person name="Lapidus A."/>
            <person name="Barry K."/>
            <person name="Detter J.C."/>
            <person name="Glavina T."/>
            <person name="Hammon N."/>
            <person name="Israni S."/>
            <person name="Pitluck S."/>
            <person name="Schmutz J."/>
            <person name="Larimer F."/>
            <person name="Land M."/>
            <person name="Kyrpides N."/>
            <person name="Lykidis A."/>
            <person name="Richardson P."/>
        </authorList>
    </citation>
    <scope>NUCLEOTIDE SEQUENCE [LARGE SCALE GENOMIC DNA]</scope>
    <source>
        <strain evidence="3">ATCC 33912 / PCC 7942 / FACHB-805</strain>
    </source>
</reference>
<keyword evidence="3" id="KW-1185">Reference proteome</keyword>
<dbReference type="BioCyc" id="SYNEL:SYNPCC7942_0011-MONOMER"/>
<dbReference type="STRING" id="1140.Synpcc7942_0011"/>
<protein>
    <submittedName>
        <fullName evidence="2">Uncharacterized protein</fullName>
    </submittedName>
</protein>
<keyword evidence="1" id="KW-0175">Coiled coil</keyword>
<name>Q31SC6_SYNE7</name>
<dbReference type="AlphaFoldDB" id="Q31SC6"/>
<dbReference type="PaxDb" id="1140-Synpcc7942_0011"/>